<dbReference type="RefSeq" id="WP_070875800.1">
    <property type="nucleotide sequence ID" value="NZ_JAMAYR010000006.1"/>
</dbReference>
<dbReference type="InterPro" id="IPR012300">
    <property type="entry name" value="Pept_M6_InhA"/>
</dbReference>
<evidence type="ECO:0000256" key="6">
    <source>
        <dbReference type="ARBA" id="ARBA00022729"/>
    </source>
</evidence>
<keyword evidence="6 11" id="KW-0732">Signal</keyword>
<protein>
    <submittedName>
        <fullName evidence="14">M6 family metalloprotease domain-containing protein</fullName>
    </submittedName>
</protein>
<accession>A0A6I2MDG7</accession>
<keyword evidence="10" id="KW-0175">Coiled coil</keyword>
<dbReference type="SUPFAM" id="SSF55486">
    <property type="entry name" value="Metalloproteases ('zincins'), catalytic domain"/>
    <property type="match status" value="1"/>
</dbReference>
<dbReference type="GO" id="GO:0006508">
    <property type="term" value="P:proteolysis"/>
    <property type="evidence" value="ECO:0007669"/>
    <property type="project" value="UniProtKB-KW"/>
</dbReference>
<evidence type="ECO:0000256" key="7">
    <source>
        <dbReference type="ARBA" id="ARBA00022801"/>
    </source>
</evidence>
<dbReference type="InterPro" id="IPR008757">
    <property type="entry name" value="Peptidase_M6-like_domain"/>
</dbReference>
<comment type="subcellular location">
    <subcellularLocation>
        <location evidence="2">Secreted</location>
    </subcellularLocation>
</comment>
<sequence length="804" mass="88329">MFLQIGGVVLAKWSKKFGTSLLATSLVASLFAPAAFAKEPVPTDIQTALSAPIDLNIINEDRLANALKKQGLIPQKASDKEVAFAVQKYIEKKQGEKPTVDLHEDNHDAKLEIDKKSKDFLTKQKEKLTKQLNKGHEKLAKSKKDGFVNVKPAQKAKYNGAVREDKVLILLVEFEDFKHNNIVKEEGYMYSKDFSKEHYEKMLFGDKPFQLLDGKKVPTFKQYYEEQSGGSYTVDGTVSEWLTVPGKAADYGDDNPAGGHDNLAPLGPRDLVKETLKAAAASGMDLAEYDEFDLYDLDGDGNQNEPDGLVDHLMIVHAGTGQEAGGGKLGNNAIWSHRWTLDGVYKVEGTKAEVPYWGGAMAAYDYTIQPEDGAVGVFAHEFGHDLGLPDEYDTQYSGNGEPVASWSIMSGGSWNGQTAGTEPTSFSPQNKEFFQTIMGGNWANIQEIDYKDVSAEGTATFLDQSVTKSNNPGIVKVNLPEKQVKSTIQPEFGEKYYHSTKGDDLHTVMETPEFDLTGKTSAAFTYKANYDIEYGCACDYLTVSAETAEGTKVLEVLGGDVSDGDATKGKTNGAWIDKSYDLSEFAGKKVKLVFEYSTDGGLAPEGFALDNAVLTADGEQVFSDDAEGTPKFTLDGFKAFNGTFFAKHHYYLEWRNYAGSDKALAFSRGPKYNTGMLVWYADDSYSDNWVGVHPGEGFLGVVDSHPQPLYGLLDGKQTTIQSTRYQIADAAFSYDKSASWYVDSPTRGEYSYNGLKGVTFFDDSRSYMNEVIPDAGRNVPNYGLKFQVVGEAKDNSAGAVWIRK</sequence>
<evidence type="ECO:0000313" key="15">
    <source>
        <dbReference type="Proteomes" id="UP000441585"/>
    </source>
</evidence>
<feature type="signal peptide" evidence="11">
    <location>
        <begin position="1"/>
        <end position="37"/>
    </location>
</feature>
<dbReference type="GO" id="GO:0005576">
    <property type="term" value="C:extracellular region"/>
    <property type="evidence" value="ECO:0007669"/>
    <property type="project" value="UniProtKB-SubCell"/>
</dbReference>
<dbReference type="PANTHER" id="PTHR13062:SF12">
    <property type="entry name" value="ALPHA-2-MACROGLOBULIN DOMAIN-CONTAINING PROTEIN"/>
    <property type="match status" value="1"/>
</dbReference>
<evidence type="ECO:0000259" key="12">
    <source>
        <dbReference type="Pfam" id="PF05547"/>
    </source>
</evidence>
<evidence type="ECO:0000313" key="14">
    <source>
        <dbReference type="EMBL" id="MRX56348.1"/>
    </source>
</evidence>
<evidence type="ECO:0000256" key="8">
    <source>
        <dbReference type="ARBA" id="ARBA00022833"/>
    </source>
</evidence>
<dbReference type="Pfam" id="PF20773">
    <property type="entry name" value="InhA-like_MAM"/>
    <property type="match status" value="1"/>
</dbReference>
<evidence type="ECO:0000259" key="13">
    <source>
        <dbReference type="Pfam" id="PF20774"/>
    </source>
</evidence>
<feature type="coiled-coil region" evidence="10">
    <location>
        <begin position="118"/>
        <end position="145"/>
    </location>
</feature>
<dbReference type="Pfam" id="PF20774">
    <property type="entry name" value="InhA-like_VEG"/>
    <property type="match status" value="1"/>
</dbReference>
<keyword evidence="4 14" id="KW-0645">Protease</keyword>
<dbReference type="NCBIfam" id="TIGR03296">
    <property type="entry name" value="M6dom_TIGR03296"/>
    <property type="match status" value="1"/>
</dbReference>
<organism evidence="14 15">
    <name type="scientific">Metabacillus idriensis</name>
    <dbReference type="NCBI Taxonomy" id="324768"/>
    <lineage>
        <taxon>Bacteria</taxon>
        <taxon>Bacillati</taxon>
        <taxon>Bacillota</taxon>
        <taxon>Bacilli</taxon>
        <taxon>Bacillales</taxon>
        <taxon>Bacillaceae</taxon>
        <taxon>Metabacillus</taxon>
    </lineage>
</organism>
<evidence type="ECO:0000256" key="10">
    <source>
        <dbReference type="SAM" id="Coils"/>
    </source>
</evidence>
<gene>
    <name evidence="14" type="ORF">GJU41_20505</name>
</gene>
<dbReference type="InterPro" id="IPR048665">
    <property type="entry name" value="InhA-like_VEG"/>
</dbReference>
<evidence type="ECO:0000256" key="3">
    <source>
        <dbReference type="ARBA" id="ARBA00022525"/>
    </source>
</evidence>
<dbReference type="Pfam" id="PF05547">
    <property type="entry name" value="Peptidase_M6"/>
    <property type="match status" value="1"/>
</dbReference>
<dbReference type="AlphaFoldDB" id="A0A6I2MDG7"/>
<name>A0A6I2MDG7_9BACI</name>
<dbReference type="Proteomes" id="UP000441585">
    <property type="component" value="Unassembled WGS sequence"/>
</dbReference>
<dbReference type="EMBL" id="WKKF01000011">
    <property type="protein sequence ID" value="MRX56348.1"/>
    <property type="molecule type" value="Genomic_DNA"/>
</dbReference>
<dbReference type="GO" id="GO:0008237">
    <property type="term" value="F:metallopeptidase activity"/>
    <property type="evidence" value="ECO:0007669"/>
    <property type="project" value="UniProtKB-KW"/>
</dbReference>
<keyword evidence="9 14" id="KW-0482">Metalloprotease</keyword>
<proteinExistence type="predicted"/>
<evidence type="ECO:0000256" key="4">
    <source>
        <dbReference type="ARBA" id="ARBA00022670"/>
    </source>
</evidence>
<dbReference type="PANTHER" id="PTHR13062">
    <property type="entry name" value="COLLAGENASE"/>
    <property type="match status" value="1"/>
</dbReference>
<dbReference type="GO" id="GO:0046872">
    <property type="term" value="F:metal ion binding"/>
    <property type="evidence" value="ECO:0007669"/>
    <property type="project" value="UniProtKB-KW"/>
</dbReference>
<comment type="cofactor">
    <cofactor evidence="1">
        <name>Zn(2+)</name>
        <dbReference type="ChEBI" id="CHEBI:29105"/>
    </cofactor>
</comment>
<keyword evidence="7" id="KW-0378">Hydrolase</keyword>
<evidence type="ECO:0000256" key="11">
    <source>
        <dbReference type="SAM" id="SignalP"/>
    </source>
</evidence>
<feature type="domain" description="Immune inhibitor A-like metallopeptidase VEG" evidence="13">
    <location>
        <begin position="647"/>
        <end position="800"/>
    </location>
</feature>
<feature type="domain" description="Peptidase M6-like" evidence="12">
    <location>
        <begin position="154"/>
        <end position="443"/>
    </location>
</feature>
<evidence type="ECO:0000256" key="9">
    <source>
        <dbReference type="ARBA" id="ARBA00023049"/>
    </source>
</evidence>
<comment type="caution">
    <text evidence="14">The sequence shown here is derived from an EMBL/GenBank/DDBJ whole genome shotgun (WGS) entry which is preliminary data.</text>
</comment>
<keyword evidence="5" id="KW-0479">Metal-binding</keyword>
<reference evidence="14 15" key="1">
    <citation type="submission" date="2019-11" db="EMBL/GenBank/DDBJ databases">
        <title>Bacillus idriensis genome.</title>
        <authorList>
            <person name="Konopka E.N."/>
            <person name="Newman J.D."/>
        </authorList>
    </citation>
    <scope>NUCLEOTIDE SEQUENCE [LARGE SCALE GENOMIC DNA]</scope>
    <source>
        <strain evidence="14 15">DSM 19097</strain>
    </source>
</reference>
<feature type="chain" id="PRO_5026315912" evidence="11">
    <location>
        <begin position="38"/>
        <end position="804"/>
    </location>
</feature>
<keyword evidence="15" id="KW-1185">Reference proteome</keyword>
<keyword evidence="8" id="KW-0862">Zinc</keyword>
<evidence type="ECO:0000256" key="5">
    <source>
        <dbReference type="ARBA" id="ARBA00022723"/>
    </source>
</evidence>
<evidence type="ECO:0000256" key="1">
    <source>
        <dbReference type="ARBA" id="ARBA00001947"/>
    </source>
</evidence>
<keyword evidence="3" id="KW-0964">Secreted</keyword>
<dbReference type="PIRSF" id="PIRSF007519">
    <property type="entry name" value="Protease_InhA"/>
    <property type="match status" value="1"/>
</dbReference>
<evidence type="ECO:0000256" key="2">
    <source>
        <dbReference type="ARBA" id="ARBA00004613"/>
    </source>
</evidence>